<protein>
    <recommendedName>
        <fullName evidence="3">DUF72 domain-containing protein</fullName>
    </recommendedName>
</protein>
<evidence type="ECO:0008006" key="3">
    <source>
        <dbReference type="Google" id="ProtNLM"/>
    </source>
</evidence>
<evidence type="ECO:0000313" key="2">
    <source>
        <dbReference type="Proteomes" id="UP000282454"/>
    </source>
</evidence>
<organism evidence="1 2">
    <name type="scientific">Actinokineospora cianjurensis</name>
    <dbReference type="NCBI Taxonomy" id="585224"/>
    <lineage>
        <taxon>Bacteria</taxon>
        <taxon>Bacillati</taxon>
        <taxon>Actinomycetota</taxon>
        <taxon>Actinomycetes</taxon>
        <taxon>Pseudonocardiales</taxon>
        <taxon>Pseudonocardiaceae</taxon>
        <taxon>Actinokineospora</taxon>
    </lineage>
</organism>
<accession>A0A421BBA2</accession>
<dbReference type="EMBL" id="RCDD01000001">
    <property type="protein sequence ID" value="RLK61628.1"/>
    <property type="molecule type" value="Genomic_DNA"/>
</dbReference>
<dbReference type="AlphaFoldDB" id="A0A421BBA2"/>
<keyword evidence="2" id="KW-1185">Reference proteome</keyword>
<proteinExistence type="predicted"/>
<comment type="caution">
    <text evidence="1">The sequence shown here is derived from an EMBL/GenBank/DDBJ whole genome shotgun (WGS) entry which is preliminary data.</text>
</comment>
<evidence type="ECO:0000313" key="1">
    <source>
        <dbReference type="EMBL" id="RLK61628.1"/>
    </source>
</evidence>
<dbReference type="Proteomes" id="UP000282454">
    <property type="component" value="Unassembled WGS sequence"/>
</dbReference>
<dbReference type="InterPro" id="IPR036520">
    <property type="entry name" value="UPF0759_sf"/>
</dbReference>
<reference evidence="1 2" key="1">
    <citation type="submission" date="2018-10" db="EMBL/GenBank/DDBJ databases">
        <title>Genomic Encyclopedia of Archaeal and Bacterial Type Strains, Phase II (KMG-II): from individual species to whole genera.</title>
        <authorList>
            <person name="Goeker M."/>
        </authorList>
    </citation>
    <scope>NUCLEOTIDE SEQUENCE [LARGE SCALE GENOMIC DNA]</scope>
    <source>
        <strain evidence="1 2">DSM 45657</strain>
    </source>
</reference>
<dbReference type="SUPFAM" id="SSF117396">
    <property type="entry name" value="TM1631-like"/>
    <property type="match status" value="1"/>
</dbReference>
<name>A0A421BBA2_9PSEU</name>
<dbReference type="Gene3D" id="3.20.20.410">
    <property type="entry name" value="Protein of unknown function UPF0759"/>
    <property type="match status" value="1"/>
</dbReference>
<gene>
    <name evidence="1" type="ORF">CLV68_2169</name>
</gene>
<sequence length="47" mass="5387">MIHVGTSGWTYRPWRGDFYPRGMRDELAYLAQRLATMEVTGLSTHSA</sequence>